<dbReference type="EMBL" id="LR134406">
    <property type="protein sequence ID" value="VEH69076.1"/>
    <property type="molecule type" value="Genomic_DNA"/>
</dbReference>
<gene>
    <name evidence="4" type="ORF">NCTC12967_00340</name>
</gene>
<evidence type="ECO:0000259" key="3">
    <source>
        <dbReference type="Pfam" id="PF22335"/>
    </source>
</evidence>
<dbReference type="Pfam" id="PF22335">
    <property type="entry name" value="Cas10-Cmr2_palm2"/>
    <property type="match status" value="1"/>
</dbReference>
<organism evidence="4 5">
    <name type="scientific">Arachnia propionica</name>
    <dbReference type="NCBI Taxonomy" id="1750"/>
    <lineage>
        <taxon>Bacteria</taxon>
        <taxon>Bacillati</taxon>
        <taxon>Actinomycetota</taxon>
        <taxon>Actinomycetes</taxon>
        <taxon>Propionibacteriales</taxon>
        <taxon>Propionibacteriaceae</taxon>
        <taxon>Arachnia</taxon>
    </lineage>
</organism>
<dbReference type="Proteomes" id="UP000273044">
    <property type="component" value="Chromosome"/>
</dbReference>
<dbReference type="Gene3D" id="3.30.70.270">
    <property type="match status" value="1"/>
</dbReference>
<dbReference type="GeneID" id="64405837"/>
<keyword evidence="2" id="KW-0051">Antiviral defense</keyword>
<dbReference type="GO" id="GO:0051607">
    <property type="term" value="P:defense response to virus"/>
    <property type="evidence" value="ECO:0007669"/>
    <property type="project" value="UniProtKB-KW"/>
</dbReference>
<evidence type="ECO:0000256" key="2">
    <source>
        <dbReference type="ARBA" id="ARBA00023118"/>
    </source>
</evidence>
<dbReference type="InterPro" id="IPR043128">
    <property type="entry name" value="Rev_trsase/Diguanyl_cyclase"/>
</dbReference>
<keyword evidence="1" id="KW-0547">Nucleotide-binding</keyword>
<evidence type="ECO:0000313" key="4">
    <source>
        <dbReference type="EMBL" id="VEH69076.1"/>
    </source>
</evidence>
<feature type="domain" description="Cas10/Cmr2 second palm" evidence="3">
    <location>
        <begin position="244"/>
        <end position="388"/>
    </location>
</feature>
<protein>
    <submittedName>
        <fullName evidence="4">CRISPR-associated protein Cas10/Cmr2, subtype III-B</fullName>
    </submittedName>
</protein>
<proteinExistence type="predicted"/>
<dbReference type="RefSeq" id="WP_061787264.1">
    <property type="nucleotide sequence ID" value="NZ_CAURRE010000033.1"/>
</dbReference>
<reference evidence="4 5" key="1">
    <citation type="submission" date="2018-12" db="EMBL/GenBank/DDBJ databases">
        <authorList>
            <consortium name="Pathogen Informatics"/>
        </authorList>
    </citation>
    <scope>NUCLEOTIDE SEQUENCE [LARGE SCALE GENOMIC DNA]</scope>
    <source>
        <strain evidence="4 5">NCTC12967</strain>
    </source>
</reference>
<accession>A0A3S4XWZ9</accession>
<name>A0A3S4XWZ9_9ACTN</name>
<evidence type="ECO:0000313" key="5">
    <source>
        <dbReference type="Proteomes" id="UP000273044"/>
    </source>
</evidence>
<dbReference type="AlphaFoldDB" id="A0A3S4XWZ9"/>
<dbReference type="GO" id="GO:0000166">
    <property type="term" value="F:nucleotide binding"/>
    <property type="evidence" value="ECO:0007669"/>
    <property type="project" value="UniProtKB-KW"/>
</dbReference>
<keyword evidence="5" id="KW-1185">Reference proteome</keyword>
<sequence length="504" mass="55651">MTCFASIGVKQIQGYLARSRRLWGRRGASDMLAYLTDTTGAADRIEERSFETAGEILQGFPGVTVNDDAVDVDSVLNIRGEDPGEVRKATEALALNIKLHLPAAHVHTTFRKAAGYGDVIRAEDEDIPAETRQYPPSMIEFPLAHHCDECSSGMAAEETSVGEETTRLCGDCASRAPRSGRNRLLNWSLLGGVQQGFMVEQVMLRELRKQEKFGNLTQVEHFKELAQLGDLGSEGSRTHTSNHVATIFADGNGFGKLFRELRVAAADSEGGLQELRRVSKAVKDATKQALRKAIEEITDDRVAASNRMPAVPHILGGDDVLVTVPATKAWPFLIAFLKHLEQESGSDTFGLGAGKVSFSAGMVICKLAYPIGDQVELATALLRTAKEAVRGNDWSFAWLDVTNEGPKPPRRFLTLDDWGRIEELRDLARRLGDDERGNAARATLRQELRIRDEKDRTLHLRHRAGRLPGVADLLNAVFGRNWERATNQGAEELLTVLNIMRWYA</sequence>
<dbReference type="InterPro" id="IPR054767">
    <property type="entry name" value="Cas10-Cmr2_palm2"/>
</dbReference>
<evidence type="ECO:0000256" key="1">
    <source>
        <dbReference type="ARBA" id="ARBA00022741"/>
    </source>
</evidence>